<evidence type="ECO:0000313" key="1">
    <source>
        <dbReference type="EMBL" id="EKD24532.1"/>
    </source>
</evidence>
<dbReference type="Gene3D" id="2.30.30.110">
    <property type="match status" value="1"/>
</dbReference>
<dbReference type="InterPro" id="IPR003477">
    <property type="entry name" value="PemK-like"/>
</dbReference>
<accession>K1XHE4</accession>
<name>K1XHE4_9BACT</name>
<reference evidence="1" key="1">
    <citation type="journal article" date="2012" name="Science">
        <title>Fermentation, hydrogen, and sulfur metabolism in multiple uncultivated bacterial phyla.</title>
        <authorList>
            <person name="Wrighton K.C."/>
            <person name="Thomas B.C."/>
            <person name="Sharon I."/>
            <person name="Miller C.S."/>
            <person name="Castelle C.J."/>
            <person name="VerBerkmoes N.C."/>
            <person name="Wilkins M.J."/>
            <person name="Hettich R.L."/>
            <person name="Lipton M.S."/>
            <person name="Williams K.H."/>
            <person name="Long P.E."/>
            <person name="Banfield J.F."/>
        </authorList>
    </citation>
    <scope>NUCLEOTIDE SEQUENCE [LARGE SCALE GENOMIC DNA]</scope>
</reference>
<proteinExistence type="predicted"/>
<comment type="caution">
    <text evidence="1">The sequence shown here is derived from an EMBL/GenBank/DDBJ whole genome shotgun (WGS) entry which is preliminary data.</text>
</comment>
<protein>
    <submittedName>
        <fullName evidence="1">Uncharacterized protein</fullName>
    </submittedName>
</protein>
<sequence length="138" mass="16782">MYRTIELYNEWNETKKDIHFEIDEHAKKIESFYVNEREIRYVRLWLNVGFEENGKRGFIRPVLVIKKVWNLFFVIPMTTKIKSSHFYHRLQSVKFSRPSSLILSQARVIDKKRFEKILGEVDIAEFLQIKKLLKELYL</sequence>
<dbReference type="EMBL" id="AMFJ01036219">
    <property type="protein sequence ID" value="EKD24532.1"/>
    <property type="molecule type" value="Genomic_DNA"/>
</dbReference>
<dbReference type="Pfam" id="PF02452">
    <property type="entry name" value="PemK_toxin"/>
    <property type="match status" value="1"/>
</dbReference>
<organism evidence="1">
    <name type="scientific">uncultured bacterium</name>
    <name type="common">gcode 4</name>
    <dbReference type="NCBI Taxonomy" id="1234023"/>
    <lineage>
        <taxon>Bacteria</taxon>
        <taxon>environmental samples</taxon>
    </lineage>
</organism>
<dbReference type="AlphaFoldDB" id="K1XHE4"/>
<dbReference type="InterPro" id="IPR011067">
    <property type="entry name" value="Plasmid_toxin/cell-grow_inhib"/>
</dbReference>
<gene>
    <name evidence="1" type="ORF">ACD_80C00212G0005</name>
</gene>
<dbReference type="GO" id="GO:0003677">
    <property type="term" value="F:DNA binding"/>
    <property type="evidence" value="ECO:0007669"/>
    <property type="project" value="InterPro"/>
</dbReference>
<dbReference type="SUPFAM" id="SSF50118">
    <property type="entry name" value="Cell growth inhibitor/plasmid maintenance toxic component"/>
    <property type="match status" value="1"/>
</dbReference>